<evidence type="ECO:0000256" key="6">
    <source>
        <dbReference type="PROSITE-ProRule" id="PRU01091"/>
    </source>
</evidence>
<dbReference type="InterPro" id="IPR005158">
    <property type="entry name" value="BTAD"/>
</dbReference>
<dbReference type="Pfam" id="PF03704">
    <property type="entry name" value="BTAD"/>
    <property type="match status" value="1"/>
</dbReference>
<dbReference type="SUPFAM" id="SSF50998">
    <property type="entry name" value="Quinoprotein alcohol dehydrogenase-like"/>
    <property type="match status" value="2"/>
</dbReference>
<evidence type="ECO:0000313" key="8">
    <source>
        <dbReference type="EMBL" id="GIH41150.1"/>
    </source>
</evidence>
<feature type="DNA-binding region" description="OmpR/PhoB-type" evidence="6">
    <location>
        <begin position="1"/>
        <end position="100"/>
    </location>
</feature>
<comment type="caution">
    <text evidence="8">The sequence shown here is derived from an EMBL/GenBank/DDBJ whole genome shotgun (WGS) entry which is preliminary data.</text>
</comment>
<keyword evidence="9" id="KW-1185">Reference proteome</keyword>
<dbReference type="RefSeq" id="WP_204058516.1">
    <property type="nucleotide sequence ID" value="NZ_BAAAGP010000010.1"/>
</dbReference>
<keyword evidence="2 5" id="KW-0853">WD repeat</keyword>
<evidence type="ECO:0000259" key="7">
    <source>
        <dbReference type="PROSITE" id="PS51755"/>
    </source>
</evidence>
<dbReference type="PROSITE" id="PS51755">
    <property type="entry name" value="OMPR_PHOB"/>
    <property type="match status" value="1"/>
</dbReference>
<dbReference type="InterPro" id="IPR011990">
    <property type="entry name" value="TPR-like_helical_dom_sf"/>
</dbReference>
<dbReference type="Pfam" id="PF20703">
    <property type="entry name" value="nSTAND1"/>
    <property type="match status" value="1"/>
</dbReference>
<dbReference type="Gene3D" id="2.130.10.10">
    <property type="entry name" value="YVTN repeat-like/Quinoprotein amine dehydrogenase"/>
    <property type="match status" value="5"/>
</dbReference>
<dbReference type="InterPro" id="IPR049052">
    <property type="entry name" value="nSTAND1"/>
</dbReference>
<dbReference type="PROSITE" id="PS00678">
    <property type="entry name" value="WD_REPEATS_1"/>
    <property type="match status" value="2"/>
</dbReference>
<protein>
    <recommendedName>
        <fullName evidence="7">OmpR/PhoB-type domain-containing protein</fullName>
    </recommendedName>
</protein>
<dbReference type="SUPFAM" id="SSF63829">
    <property type="entry name" value="Calcium-dependent phosphotriesterase"/>
    <property type="match status" value="1"/>
</dbReference>
<keyword evidence="4 6" id="KW-0238">DNA-binding</keyword>
<dbReference type="EMBL" id="BOOC01000019">
    <property type="protein sequence ID" value="GIH41150.1"/>
    <property type="molecule type" value="Genomic_DNA"/>
</dbReference>
<feature type="repeat" description="WD" evidence="5">
    <location>
        <begin position="933"/>
        <end position="975"/>
    </location>
</feature>
<feature type="repeat" description="WD" evidence="5">
    <location>
        <begin position="1308"/>
        <end position="1349"/>
    </location>
</feature>
<dbReference type="PROSITE" id="PS50294">
    <property type="entry name" value="WD_REPEATS_REGION"/>
    <property type="match status" value="6"/>
</dbReference>
<feature type="repeat" description="WD" evidence="5">
    <location>
        <begin position="1098"/>
        <end position="1130"/>
    </location>
</feature>
<reference evidence="8 9" key="1">
    <citation type="submission" date="2021-01" db="EMBL/GenBank/DDBJ databases">
        <title>Whole genome shotgun sequence of Microbispora corallina NBRC 16416.</title>
        <authorList>
            <person name="Komaki H."/>
            <person name="Tamura T."/>
        </authorList>
    </citation>
    <scope>NUCLEOTIDE SEQUENCE [LARGE SCALE GENOMIC DNA]</scope>
    <source>
        <strain evidence="8 9">NBRC 16416</strain>
    </source>
</reference>
<name>A0ABQ4G292_9ACTN</name>
<dbReference type="InterPro" id="IPR001867">
    <property type="entry name" value="OmpR/PhoB-type_DNA-bd"/>
</dbReference>
<dbReference type="SUPFAM" id="SSF46894">
    <property type="entry name" value="C-terminal effector domain of the bipartite response regulators"/>
    <property type="match status" value="1"/>
</dbReference>
<dbReference type="Proteomes" id="UP000603904">
    <property type="component" value="Unassembled WGS sequence"/>
</dbReference>
<dbReference type="SUPFAM" id="SSF52540">
    <property type="entry name" value="P-loop containing nucleoside triphosphate hydrolases"/>
    <property type="match status" value="1"/>
</dbReference>
<evidence type="ECO:0000256" key="4">
    <source>
        <dbReference type="ARBA" id="ARBA00023125"/>
    </source>
</evidence>
<feature type="repeat" description="WD" evidence="5">
    <location>
        <begin position="1224"/>
        <end position="1265"/>
    </location>
</feature>
<dbReference type="InterPro" id="IPR011047">
    <property type="entry name" value="Quinoprotein_ADH-like_sf"/>
</dbReference>
<dbReference type="InterPro" id="IPR020472">
    <property type="entry name" value="WD40_PAC1"/>
</dbReference>
<accession>A0ABQ4G292</accession>
<sequence length="1419" mass="152085">MDFHVLGPLEVSRDGRQVPVSGAPKLRLTLAALLSKAGQPVSIDWLIAAVWGDRPPASARRNIHLYVHQLRRAFGAHVLPGRPGGYAIVTDSLDAARFRGLAAQGSATLDEGDLGLARDRLRAALDLWRGPAFAEFGDCAPIAEEARRLEEARLTVHERLAEAELGLGRHLEVATELAELTREHPYRESLRGHLMLALYRSGRQAEALEVFRQTRDLLTAQLGIEPGQALQRLHEAMLRGDEDLLPAPRPPAGDGDGWAADDCPYRGLVAFQPEDADWFFGRSPLVERLGELVGRLPVVGVFGASGSGKSSLLRAGLLGEISGGPGEPWRGMIMTPGDRPLDALAELVAKATRGDFETLRDDLARDPAAVNAAVGAALDVAPDASPPARLLLVVDQFEETYTLCDDDGERRRFVEALLALALGDGGRAVLVLGVRVDFLAHLSQHPDLVDALRGEAQLLVGPVSSSDLREIVVRPAEQAGLTVEPDLLATVLADAAEEPGSLPLVSHALLETWRGRSGRSLTLAAYQAAGGVRGAIAQSAERVFGELGPAEQQAARRIFLRLTALGDGTEDTRRPISRAELVGLADPGVTSTVLDRLAAARLVVLAEETVDVAHEALIRAWPRLHGWLTDDRENLVVHRRLTDAAHTWRELERDSGALYRGAQLLVARTWAEDHPQELNEVESAFLRASRALEESERTATRRRTRLLQRLLAGMAVLFLLALLGGGVALRQGQEAAHQQLVALSRQLSLKARSLLETDPDLAGLLAIAAFRLNPEPETRGALLSVAAAARRRVELNAEGPAVFGLAFSPDGTRLASAGTDGTVGLWDLRTLTRVATFSGPPKPAGSGEINARAVAFSRDGRLVSSVIRDATLGSSRGAVVVWDVASGRPVFQRERERLTDALALSPDGTKVVVGVAGGGVELWDLRTGGRRVLKGHHEEVVALAFSPDQGFLVSTTGGAERPLVWDVATGSRVAALPATNVHRLGFDAADGTLATGSAYHGVGFWRIRRDGVTRLPGLPKRTPYTWDMSAPAHGRIAVADEDGLITVYDVARRQPIETYQDRSRTETLSLAFSPDGTMLASAGLGRTIVLRRQAVPPFSGHSAAVNDIEISPDGRVVASASSDRTARLWDARGNPIATLGDHPDQVRALSFSPDGRLLATVTRSHTLSVWDLAAPRRLSTVSYQGLGATTDVGFDPSGRFLVATALGRFRWDVRDPGKPVDAPFAGPGYLVSALAFSARDPLLATTGPAGDLQVWDLARDREVRALRTRQGSVLDVAFSPDGRLIATAGADRTVKLWDTWTGTLRATLTGHTAPIQVLAFSRDGRSLASAGDDHTIVVWDVASGRQSVTLTGHTAPIRGLAFTADGDLISGGDDGRIIRWSLLPGPLVGRLCQEIGRDLTRAEWATYLPTVGYRPTCPR</sequence>
<dbReference type="Pfam" id="PF00400">
    <property type="entry name" value="WD40"/>
    <property type="match status" value="8"/>
</dbReference>
<dbReference type="InterPro" id="IPR015943">
    <property type="entry name" value="WD40/YVTN_repeat-like_dom_sf"/>
</dbReference>
<comment type="similarity">
    <text evidence="1">Belongs to the AfsR/DnrI/RedD regulatory family.</text>
</comment>
<dbReference type="Gene3D" id="1.10.10.10">
    <property type="entry name" value="Winged helix-like DNA-binding domain superfamily/Winged helix DNA-binding domain"/>
    <property type="match status" value="1"/>
</dbReference>
<keyword evidence="3" id="KW-0677">Repeat</keyword>
<dbReference type="PROSITE" id="PS50082">
    <property type="entry name" value="WD_REPEATS_2"/>
    <property type="match status" value="8"/>
</dbReference>
<gene>
    <name evidence="8" type="ORF">Mco01_41500</name>
</gene>
<dbReference type="InterPro" id="IPR027417">
    <property type="entry name" value="P-loop_NTPase"/>
</dbReference>
<feature type="repeat" description="WD" evidence="5">
    <location>
        <begin position="1139"/>
        <end position="1180"/>
    </location>
</feature>
<evidence type="ECO:0000256" key="5">
    <source>
        <dbReference type="PROSITE-ProRule" id="PRU00221"/>
    </source>
</evidence>
<feature type="domain" description="OmpR/PhoB-type" evidence="7">
    <location>
        <begin position="1"/>
        <end position="100"/>
    </location>
</feature>
<dbReference type="InterPro" id="IPR016032">
    <property type="entry name" value="Sig_transdc_resp-reg_C-effctor"/>
</dbReference>
<feature type="repeat" description="WD" evidence="5">
    <location>
        <begin position="795"/>
        <end position="836"/>
    </location>
</feature>
<evidence type="ECO:0000256" key="2">
    <source>
        <dbReference type="ARBA" id="ARBA00022574"/>
    </source>
</evidence>
<dbReference type="CDD" id="cd00200">
    <property type="entry name" value="WD40"/>
    <property type="match status" value="1"/>
</dbReference>
<evidence type="ECO:0000256" key="3">
    <source>
        <dbReference type="ARBA" id="ARBA00022737"/>
    </source>
</evidence>
<dbReference type="InterPro" id="IPR036388">
    <property type="entry name" value="WH-like_DNA-bd_sf"/>
</dbReference>
<dbReference type="InterPro" id="IPR019775">
    <property type="entry name" value="WD40_repeat_CS"/>
</dbReference>
<dbReference type="SMART" id="SM00862">
    <property type="entry name" value="Trans_reg_C"/>
    <property type="match status" value="1"/>
</dbReference>
<feature type="repeat" description="WD" evidence="5">
    <location>
        <begin position="1350"/>
        <end position="1382"/>
    </location>
</feature>
<dbReference type="SMART" id="SM01043">
    <property type="entry name" value="BTAD"/>
    <property type="match status" value="1"/>
</dbReference>
<dbReference type="Gene3D" id="1.25.40.10">
    <property type="entry name" value="Tetratricopeptide repeat domain"/>
    <property type="match status" value="1"/>
</dbReference>
<feature type="repeat" description="WD" evidence="5">
    <location>
        <begin position="1266"/>
        <end position="1307"/>
    </location>
</feature>
<dbReference type="CDD" id="cd15831">
    <property type="entry name" value="BTAD"/>
    <property type="match status" value="1"/>
</dbReference>
<dbReference type="SUPFAM" id="SSF48452">
    <property type="entry name" value="TPR-like"/>
    <property type="match status" value="1"/>
</dbReference>
<dbReference type="SMART" id="SM00320">
    <property type="entry name" value="WD40"/>
    <property type="match status" value="12"/>
</dbReference>
<evidence type="ECO:0000256" key="1">
    <source>
        <dbReference type="ARBA" id="ARBA00005820"/>
    </source>
</evidence>
<organism evidence="8 9">
    <name type="scientific">Microbispora corallina</name>
    <dbReference type="NCBI Taxonomy" id="83302"/>
    <lineage>
        <taxon>Bacteria</taxon>
        <taxon>Bacillati</taxon>
        <taxon>Actinomycetota</taxon>
        <taxon>Actinomycetes</taxon>
        <taxon>Streptosporangiales</taxon>
        <taxon>Streptosporangiaceae</taxon>
        <taxon>Microbispora</taxon>
    </lineage>
</organism>
<dbReference type="PRINTS" id="PR00320">
    <property type="entry name" value="GPROTEINBRPT"/>
</dbReference>
<dbReference type="InterPro" id="IPR001680">
    <property type="entry name" value="WD40_rpt"/>
</dbReference>
<evidence type="ECO:0000313" key="9">
    <source>
        <dbReference type="Proteomes" id="UP000603904"/>
    </source>
</evidence>
<proteinExistence type="inferred from homology"/>
<dbReference type="PANTHER" id="PTHR19879:SF9">
    <property type="entry name" value="TRANSCRIPTION INITIATION FACTOR TFIID SUBUNIT 5"/>
    <property type="match status" value="1"/>
</dbReference>
<dbReference type="PANTHER" id="PTHR19879">
    <property type="entry name" value="TRANSCRIPTION INITIATION FACTOR TFIID"/>
    <property type="match status" value="1"/>
</dbReference>